<dbReference type="InterPro" id="IPR018253">
    <property type="entry name" value="DnaJ_domain_CS"/>
</dbReference>
<dbReference type="InterPro" id="IPR019734">
    <property type="entry name" value="TPR_rpt"/>
</dbReference>
<dbReference type="SUPFAM" id="SSF48452">
    <property type="entry name" value="TPR-like"/>
    <property type="match status" value="2"/>
</dbReference>
<dbReference type="KEGG" id="qsa:O6P43_020258"/>
<dbReference type="PROSITE" id="PS50076">
    <property type="entry name" value="DNAJ_2"/>
    <property type="match status" value="1"/>
</dbReference>
<dbReference type="CDD" id="cd06257">
    <property type="entry name" value="DnaJ"/>
    <property type="match status" value="1"/>
</dbReference>
<dbReference type="PANTHER" id="PTHR45181:SF4">
    <property type="entry name" value="HEAT SHOCK PROTEIN DNAJ WITH TETRATRICOPEPTIDE REPEAT-CONTAINING PROTEIN"/>
    <property type="match status" value="1"/>
</dbReference>
<dbReference type="PROSITE" id="PS00636">
    <property type="entry name" value="DNAJ_1"/>
    <property type="match status" value="1"/>
</dbReference>
<sequence length="1234" mass="135872">MDSSNAGNGTSGFSNLNNANPTFGFNTPSVSRSDSGISRPRLMKVRRQTISQNLRSTEIPDHWVGPGFNPFRPVSDNSITASSGSSMGPSFSSEFGNEAFVFGANRCNFSLHPTSGNLGMGDILKLRNLKIGNDNEVLNEKDSVSNFKESSMESSTIDENLVLNLPDLSKLNIEGLGNEDNMNMGGPLSELPNEMRKKLSIGETRHSNFAIGSERMRDGSFSSSSRNTLLSQMKNLNMKDTVGDDTSIRKESILLGEMEKLKVSSREPESIQPNSWDPSSQVPVMEMQQTKASGDQASIGESKGSTKLTGNAASSSSSSGIRFQPVGNVFGLSPVDVFMKRDDASVVEFKTPTSRANLFSGVDQKVEFTSKRESIGNTRLIKKSGKKKHSNPVQHWSSQDFASKESGFQENPEVPESYSPMDVSPYQEMLAENPCSREKSVTSNESFCLDNISIDNDSIQTTSTDPIDEDLVMAAERLNMSEGDATCRKTKKEDPEYHIGKDLGGEGPLEESIFGAETESFKSANEEVDLRSDGVVTSVEAEDNLNSNIKRHDSGFNFKFAASSAAQSQLPTSKRHFKKKTWVKASQDSHNANPDVKIPYSSSSVPFSPFPGTSLLLSPGTGQKAELLIPQTKAGDSEVNNGQEIDEECATTSAASISAQEACEKWRLRGNQAYKKGDPSTAEDCYTQGINCVLKETSRSCLRALMLCYSNRAATRMSLGKMRDALEDCMLAAGIDPNFLRVQLRIANCYLAFGEVGDASKYFKRCLQLGSDVCVDRKIAVEASDGLQKAQKVSELMNNSSEFLQRRTISDAERALEQINEALTISFYSENLLELKAEVLFTLGRYEEVIQLCKKSLDSAEKNSHQVDSDGKVTNEDCSQLPKNLYFRLWRCRMILKSFFHLGKLEEGLASLEEQDERVSSKNGEGTKILESSIALSATVRELLHHKAAGNEAFQAGRLAEAVEHYTAALSCCVESRPFAAVCFCNRAAAHKALGQITDAIADCSLAIALDGNYLKALSRRATLYEMIRDYAQAANDLHRLVSLLNKQVEGKASQFGTSDRSINHANDLRQALVRLSELEEEVKKEIPHNMYLILGVEPSASVSEIKKAYRKAALRYHPDKVGQSLSRSDIGDDGIWKEIAEEVHKDADKLFKMVGEAYAVLSDPTKRSRYDAEEEMRNAQKKRHGSSSTARPDTDAQYHPFEKSSSSQKWKDVWRSYGVSSSRGSEATRTSRY</sequence>
<reference evidence="3" key="1">
    <citation type="journal article" date="2023" name="Science">
        <title>Elucidation of the pathway for biosynthesis of saponin adjuvants from the soapbark tree.</title>
        <authorList>
            <person name="Reed J."/>
            <person name="Orme A."/>
            <person name="El-Demerdash A."/>
            <person name="Owen C."/>
            <person name="Martin L.B.B."/>
            <person name="Misra R.C."/>
            <person name="Kikuchi S."/>
            <person name="Rejzek M."/>
            <person name="Martin A.C."/>
            <person name="Harkess A."/>
            <person name="Leebens-Mack J."/>
            <person name="Louveau T."/>
            <person name="Stephenson M.J."/>
            <person name="Osbourn A."/>
        </authorList>
    </citation>
    <scope>NUCLEOTIDE SEQUENCE</scope>
    <source>
        <strain evidence="3">S10</strain>
    </source>
</reference>
<dbReference type="PRINTS" id="PR00625">
    <property type="entry name" value="JDOMAIN"/>
</dbReference>
<proteinExistence type="predicted"/>
<accession>A0AAD7LKB3</accession>
<evidence type="ECO:0000313" key="3">
    <source>
        <dbReference type="EMBL" id="KAJ7959719.1"/>
    </source>
</evidence>
<feature type="compositionally biased region" description="Polar residues" evidence="1">
    <location>
        <begin position="287"/>
        <end position="296"/>
    </location>
</feature>
<dbReference type="InterPro" id="IPR001623">
    <property type="entry name" value="DnaJ_domain"/>
</dbReference>
<organism evidence="3 4">
    <name type="scientific">Quillaja saponaria</name>
    <name type="common">Soap bark tree</name>
    <dbReference type="NCBI Taxonomy" id="32244"/>
    <lineage>
        <taxon>Eukaryota</taxon>
        <taxon>Viridiplantae</taxon>
        <taxon>Streptophyta</taxon>
        <taxon>Embryophyta</taxon>
        <taxon>Tracheophyta</taxon>
        <taxon>Spermatophyta</taxon>
        <taxon>Magnoliopsida</taxon>
        <taxon>eudicotyledons</taxon>
        <taxon>Gunneridae</taxon>
        <taxon>Pentapetalae</taxon>
        <taxon>rosids</taxon>
        <taxon>fabids</taxon>
        <taxon>Fabales</taxon>
        <taxon>Quillajaceae</taxon>
        <taxon>Quillaja</taxon>
    </lineage>
</organism>
<dbReference type="InterPro" id="IPR036869">
    <property type="entry name" value="J_dom_sf"/>
</dbReference>
<dbReference type="SMART" id="SM00028">
    <property type="entry name" value="TPR"/>
    <property type="match status" value="7"/>
</dbReference>
<gene>
    <name evidence="3" type="ORF">O6P43_020258</name>
</gene>
<dbReference type="SMART" id="SM00271">
    <property type="entry name" value="DnaJ"/>
    <property type="match status" value="1"/>
</dbReference>
<protein>
    <submittedName>
        <fullName evidence="3">DnaJ-like subfamily C member 7</fullName>
    </submittedName>
</protein>
<dbReference type="InterPro" id="IPR011990">
    <property type="entry name" value="TPR-like_helical_dom_sf"/>
</dbReference>
<evidence type="ECO:0000313" key="4">
    <source>
        <dbReference type="Proteomes" id="UP001163823"/>
    </source>
</evidence>
<feature type="compositionally biased region" description="Basic and acidic residues" evidence="1">
    <location>
        <begin position="1170"/>
        <end position="1179"/>
    </location>
</feature>
<feature type="domain" description="J" evidence="2">
    <location>
        <begin position="1090"/>
        <end position="1175"/>
    </location>
</feature>
<evidence type="ECO:0000259" key="2">
    <source>
        <dbReference type="PROSITE" id="PS50076"/>
    </source>
</evidence>
<dbReference type="Gene3D" id="1.10.287.110">
    <property type="entry name" value="DnaJ domain"/>
    <property type="match status" value="1"/>
</dbReference>
<dbReference type="AlphaFoldDB" id="A0AAD7LKB3"/>
<dbReference type="SUPFAM" id="SSF46565">
    <property type="entry name" value="Chaperone J-domain"/>
    <property type="match status" value="1"/>
</dbReference>
<dbReference type="Proteomes" id="UP001163823">
    <property type="component" value="Chromosome 8"/>
</dbReference>
<feature type="region of interest" description="Disordered" evidence="1">
    <location>
        <begin position="400"/>
        <end position="419"/>
    </location>
</feature>
<dbReference type="Pfam" id="PF00226">
    <property type="entry name" value="DnaJ"/>
    <property type="match status" value="1"/>
</dbReference>
<dbReference type="PANTHER" id="PTHR45181">
    <property type="entry name" value="HEAT SHOCK PROTEIN DNAJ WITH TETRATRICOPEPTIDE REPEAT-CONTAINING PROTEIN"/>
    <property type="match status" value="1"/>
</dbReference>
<feature type="compositionally biased region" description="Basic and acidic residues" evidence="1">
    <location>
        <begin position="1193"/>
        <end position="1203"/>
    </location>
</feature>
<feature type="region of interest" description="Disordered" evidence="1">
    <location>
        <begin position="287"/>
        <end position="319"/>
    </location>
</feature>
<name>A0AAD7LKB3_QUISA</name>
<evidence type="ECO:0000256" key="1">
    <source>
        <dbReference type="SAM" id="MobiDB-lite"/>
    </source>
</evidence>
<feature type="region of interest" description="Disordered" evidence="1">
    <location>
        <begin position="1170"/>
        <end position="1212"/>
    </location>
</feature>
<keyword evidence="4" id="KW-1185">Reference proteome</keyword>
<dbReference type="EMBL" id="JARAOO010000008">
    <property type="protein sequence ID" value="KAJ7959719.1"/>
    <property type="molecule type" value="Genomic_DNA"/>
</dbReference>
<comment type="caution">
    <text evidence="3">The sequence shown here is derived from an EMBL/GenBank/DDBJ whole genome shotgun (WGS) entry which is preliminary data.</text>
</comment>
<feature type="compositionally biased region" description="Polar residues" evidence="1">
    <location>
        <begin position="303"/>
        <end position="313"/>
    </location>
</feature>
<feature type="compositionally biased region" description="Polar residues" evidence="1">
    <location>
        <begin position="400"/>
        <end position="409"/>
    </location>
</feature>
<dbReference type="Gene3D" id="1.25.40.10">
    <property type="entry name" value="Tetratricopeptide repeat domain"/>
    <property type="match status" value="2"/>
</dbReference>